<organism evidence="13 14">
    <name type="scientific">Cohnella hashimotonis</name>
    <dbReference type="NCBI Taxonomy" id="2826895"/>
    <lineage>
        <taxon>Bacteria</taxon>
        <taxon>Bacillati</taxon>
        <taxon>Bacillota</taxon>
        <taxon>Bacilli</taxon>
        <taxon>Bacillales</taxon>
        <taxon>Paenibacillaceae</taxon>
        <taxon>Cohnella</taxon>
    </lineage>
</organism>
<dbReference type="EMBL" id="JAGRPV010000001">
    <property type="protein sequence ID" value="MDI4647659.1"/>
    <property type="molecule type" value="Genomic_DNA"/>
</dbReference>
<evidence type="ECO:0000259" key="12">
    <source>
        <dbReference type="PROSITE" id="PS50885"/>
    </source>
</evidence>
<dbReference type="Pfam" id="PF00672">
    <property type="entry name" value="HAMP"/>
    <property type="match status" value="1"/>
</dbReference>
<dbReference type="PANTHER" id="PTHR34220">
    <property type="entry name" value="SENSOR HISTIDINE KINASE YPDA"/>
    <property type="match status" value="1"/>
</dbReference>
<proteinExistence type="predicted"/>
<evidence type="ECO:0000256" key="3">
    <source>
        <dbReference type="ARBA" id="ARBA00012438"/>
    </source>
</evidence>
<accession>A0ABT6TLE1</accession>
<evidence type="ECO:0000256" key="7">
    <source>
        <dbReference type="ARBA" id="ARBA00022777"/>
    </source>
</evidence>
<dbReference type="Pfam" id="PF06580">
    <property type="entry name" value="His_kinase"/>
    <property type="match status" value="1"/>
</dbReference>
<reference evidence="13" key="1">
    <citation type="submission" date="2023-04" db="EMBL/GenBank/DDBJ databases">
        <title>Comparative genomic analysis of Cohnella hashimotonis sp. nov., isolated from the International Space Station.</title>
        <authorList>
            <person name="Venkateswaran K."/>
            <person name="Simpson A."/>
        </authorList>
    </citation>
    <scope>NUCLEOTIDE SEQUENCE</scope>
    <source>
        <strain evidence="13">F6_2S_P_1</strain>
    </source>
</reference>
<evidence type="ECO:0000256" key="11">
    <source>
        <dbReference type="SAM" id="Phobius"/>
    </source>
</evidence>
<evidence type="ECO:0000256" key="5">
    <source>
        <dbReference type="ARBA" id="ARBA00022553"/>
    </source>
</evidence>
<feature type="transmembrane region" description="Helical" evidence="11">
    <location>
        <begin position="310"/>
        <end position="330"/>
    </location>
</feature>
<dbReference type="InterPro" id="IPR004358">
    <property type="entry name" value="Sig_transdc_His_kin-like_C"/>
</dbReference>
<evidence type="ECO:0000256" key="9">
    <source>
        <dbReference type="ARBA" id="ARBA00023136"/>
    </source>
</evidence>
<keyword evidence="9 11" id="KW-0472">Membrane</keyword>
<dbReference type="RefSeq" id="WP_282910410.1">
    <property type="nucleotide sequence ID" value="NZ_JAGRPV010000001.1"/>
</dbReference>
<evidence type="ECO:0000313" key="13">
    <source>
        <dbReference type="EMBL" id="MDI4647659.1"/>
    </source>
</evidence>
<evidence type="ECO:0000256" key="6">
    <source>
        <dbReference type="ARBA" id="ARBA00022679"/>
    </source>
</evidence>
<dbReference type="InterPro" id="IPR036890">
    <property type="entry name" value="HATPase_C_sf"/>
</dbReference>
<dbReference type="InterPro" id="IPR050640">
    <property type="entry name" value="Bact_2-comp_sensor_kinase"/>
</dbReference>
<dbReference type="SMART" id="SM00387">
    <property type="entry name" value="HATPase_c"/>
    <property type="match status" value="1"/>
</dbReference>
<dbReference type="SMART" id="SM00304">
    <property type="entry name" value="HAMP"/>
    <property type="match status" value="1"/>
</dbReference>
<keyword evidence="6 13" id="KW-0808">Transferase</keyword>
<evidence type="ECO:0000256" key="4">
    <source>
        <dbReference type="ARBA" id="ARBA00022475"/>
    </source>
</evidence>
<sequence length="603" mass="66680">MPAGANEVSPQVIRIGRGIGQWTLRTRFIVVLLLLGVVPMTAIGTTVYQVSRNIIITQATRIQSQSLEREIAQIDRKLLAFQQLAGALIREEGMARMMDPNASPDNIRQYLNEWTAFNSMLNKNVFVEFKTTPLVTVVGYNGKAFVNWETGGGESLADYLNRSAAFQGVVDAEASRDFYWSFSHPDFTFASNGGAMISYVANYYLQGTNTLLGKIVISAPNSAFFSDAGIYLIHEGVVHAPGGGDAAALPQEVRAAALGADRGEESEVIHPSGGADDTVYLAGRLLSDTVYIKPVPYRAMLAGLERVNRLLLLITAAGAVLSIFLGHLFIGRIVRPVKQLVKMMRQVGSGEWRADGEWRGDGEIRADPELGLLQTAFRRMTDDLGELKTQIQEEQREKLELEFQALLSQIHPHMIKNTLASIEGLALMGKTEQIRDAIHSLGYFLSSRIYADRPLIPLEEELTALEHYVRIMQIRYPERFQVIVDVPPSLRKQAVPRFLLQPLVENSIYHGMDASGPLLIWVQAYESDGTIEIEVTDNGKGSAAVSPEEDDAPTRQELSYSGLGLANIRRRIRIHFGEAFGLTFDSEPGRGSRVLITLPDRPL</sequence>
<keyword evidence="5" id="KW-0597">Phosphoprotein</keyword>
<dbReference type="PANTHER" id="PTHR34220:SF7">
    <property type="entry name" value="SENSOR HISTIDINE KINASE YPDA"/>
    <property type="match status" value="1"/>
</dbReference>
<keyword evidence="4" id="KW-1003">Cell membrane</keyword>
<dbReference type="PROSITE" id="PS50885">
    <property type="entry name" value="HAMP"/>
    <property type="match status" value="1"/>
</dbReference>
<dbReference type="CDD" id="cd06225">
    <property type="entry name" value="HAMP"/>
    <property type="match status" value="1"/>
</dbReference>
<dbReference type="InterPro" id="IPR010559">
    <property type="entry name" value="Sig_transdc_His_kin_internal"/>
</dbReference>
<evidence type="ECO:0000256" key="8">
    <source>
        <dbReference type="ARBA" id="ARBA00023012"/>
    </source>
</evidence>
<dbReference type="Gene3D" id="6.10.340.10">
    <property type="match status" value="1"/>
</dbReference>
<dbReference type="PRINTS" id="PR00344">
    <property type="entry name" value="BCTRLSENSOR"/>
</dbReference>
<dbReference type="InterPro" id="IPR003660">
    <property type="entry name" value="HAMP_dom"/>
</dbReference>
<comment type="caution">
    <text evidence="13">The sequence shown here is derived from an EMBL/GenBank/DDBJ whole genome shotgun (WGS) entry which is preliminary data.</text>
</comment>
<evidence type="ECO:0000313" key="14">
    <source>
        <dbReference type="Proteomes" id="UP001161691"/>
    </source>
</evidence>
<evidence type="ECO:0000256" key="2">
    <source>
        <dbReference type="ARBA" id="ARBA00004651"/>
    </source>
</evidence>
<feature type="transmembrane region" description="Helical" evidence="11">
    <location>
        <begin position="28"/>
        <end position="48"/>
    </location>
</feature>
<keyword evidence="10" id="KW-0175">Coiled coil</keyword>
<evidence type="ECO:0000256" key="1">
    <source>
        <dbReference type="ARBA" id="ARBA00000085"/>
    </source>
</evidence>
<feature type="coiled-coil region" evidence="10">
    <location>
        <begin position="377"/>
        <end position="409"/>
    </location>
</feature>
<dbReference type="Gene3D" id="3.30.565.10">
    <property type="entry name" value="Histidine kinase-like ATPase, C-terminal domain"/>
    <property type="match status" value="1"/>
</dbReference>
<comment type="subcellular location">
    <subcellularLocation>
        <location evidence="2">Cell membrane</location>
        <topology evidence="2">Multi-pass membrane protein</topology>
    </subcellularLocation>
</comment>
<dbReference type="EC" id="2.7.13.3" evidence="3"/>
<gene>
    <name evidence="13" type="ORF">KB449_22095</name>
</gene>
<keyword evidence="11" id="KW-0812">Transmembrane</keyword>
<keyword evidence="11" id="KW-1133">Transmembrane helix</keyword>
<evidence type="ECO:0000256" key="10">
    <source>
        <dbReference type="SAM" id="Coils"/>
    </source>
</evidence>
<dbReference type="GO" id="GO:0004673">
    <property type="term" value="F:protein histidine kinase activity"/>
    <property type="evidence" value="ECO:0007669"/>
    <property type="project" value="UniProtKB-EC"/>
</dbReference>
<dbReference type="InterPro" id="IPR003594">
    <property type="entry name" value="HATPase_dom"/>
</dbReference>
<dbReference type="Pfam" id="PF02518">
    <property type="entry name" value="HATPase_c"/>
    <property type="match status" value="1"/>
</dbReference>
<keyword evidence="7 13" id="KW-0418">Kinase</keyword>
<feature type="domain" description="HAMP" evidence="12">
    <location>
        <begin position="331"/>
        <end position="389"/>
    </location>
</feature>
<keyword evidence="14" id="KW-1185">Reference proteome</keyword>
<keyword evidence="8" id="KW-0902">Two-component regulatory system</keyword>
<name>A0ABT6TLE1_9BACL</name>
<protein>
    <recommendedName>
        <fullName evidence="3">histidine kinase</fullName>
        <ecNumber evidence="3">2.7.13.3</ecNumber>
    </recommendedName>
</protein>
<comment type="catalytic activity">
    <reaction evidence="1">
        <text>ATP + protein L-histidine = ADP + protein N-phospho-L-histidine.</text>
        <dbReference type="EC" id="2.7.13.3"/>
    </reaction>
</comment>
<dbReference type="Proteomes" id="UP001161691">
    <property type="component" value="Unassembled WGS sequence"/>
</dbReference>
<dbReference type="SUPFAM" id="SSF55874">
    <property type="entry name" value="ATPase domain of HSP90 chaperone/DNA topoisomerase II/histidine kinase"/>
    <property type="match status" value="1"/>
</dbReference>